<name>A0A3M6U0V9_POCDA</name>
<dbReference type="InterPro" id="IPR036322">
    <property type="entry name" value="WD40_repeat_dom_sf"/>
</dbReference>
<dbReference type="Gene3D" id="2.130.10.10">
    <property type="entry name" value="YVTN repeat-like/Quinoprotein amine dehydrogenase"/>
    <property type="match status" value="2"/>
</dbReference>
<protein>
    <recommendedName>
        <fullName evidence="3">Anaphase-promoting complex subunit 4 WD40 domain-containing protein</fullName>
    </recommendedName>
</protein>
<dbReference type="SMART" id="SM00320">
    <property type="entry name" value="WD40"/>
    <property type="match status" value="5"/>
</dbReference>
<proteinExistence type="predicted"/>
<dbReference type="Pfam" id="PF00400">
    <property type="entry name" value="WD40"/>
    <property type="match status" value="1"/>
</dbReference>
<dbReference type="SUPFAM" id="SSF50978">
    <property type="entry name" value="WD40 repeat-like"/>
    <property type="match status" value="1"/>
</dbReference>
<evidence type="ECO:0000313" key="1">
    <source>
        <dbReference type="EMBL" id="RMX47189.1"/>
    </source>
</evidence>
<dbReference type="FunFam" id="2.130.10.10:FF:000357">
    <property type="entry name" value="Cilia and flagella associated protein 57"/>
    <property type="match status" value="1"/>
</dbReference>
<reference evidence="1 2" key="1">
    <citation type="journal article" date="2018" name="Sci. Rep.">
        <title>Comparative analysis of the Pocillopora damicornis genome highlights role of immune system in coral evolution.</title>
        <authorList>
            <person name="Cunning R."/>
            <person name="Bay R.A."/>
            <person name="Gillette P."/>
            <person name="Baker A.C."/>
            <person name="Traylor-Knowles N."/>
        </authorList>
    </citation>
    <scope>NUCLEOTIDE SEQUENCE [LARGE SCALE GENOMIC DNA]</scope>
    <source>
        <strain evidence="1">RSMAS</strain>
        <tissue evidence="1">Whole animal</tissue>
    </source>
</reference>
<dbReference type="PANTHER" id="PTHR32215:SF0">
    <property type="entry name" value="CILIA- AND FLAGELLA-ASSOCIATED PROTEIN 57"/>
    <property type="match status" value="1"/>
</dbReference>
<organism evidence="1 2">
    <name type="scientific">Pocillopora damicornis</name>
    <name type="common">Cauliflower coral</name>
    <name type="synonym">Millepora damicornis</name>
    <dbReference type="NCBI Taxonomy" id="46731"/>
    <lineage>
        <taxon>Eukaryota</taxon>
        <taxon>Metazoa</taxon>
        <taxon>Cnidaria</taxon>
        <taxon>Anthozoa</taxon>
        <taxon>Hexacorallia</taxon>
        <taxon>Scleractinia</taxon>
        <taxon>Astrocoeniina</taxon>
        <taxon>Pocilloporidae</taxon>
        <taxon>Pocillopora</taxon>
    </lineage>
</organism>
<sequence>MSIAVATPRHCFGLKADVADNICYLDEQTIIYPSGSNCILFNIDQKSQRFIPGTDKSAGMTSMAVSPNRRYVAIAEKGEKATITIYDLNTLRKKKVLSSTEVQSNEFVSLAFSPDSKYLVSQGGRPDWTLLYWTWEKAKVMAVTKSTNQMNSPVYQVTFNPQDNTQLCVVGNGIFKLFRYSEGNLKQFAFQKMEPQNFLCQAWVSDERIIAGTDSGRLLLFESGELKSEFHVGGGGANASAPTRQSMASVPESGVSQDTPPQVTCIIAFSKGFICSGGAGTVHLFEKTEEKDFYKKAREIKIPVDTQSPDPQLLENQEIVNLTVSPSEETLVCSTKTSQLYCITMSTADLGKGDIATFELLSQAFHRGVITGMDVCIRKPLIATCGLDRSVRQVIWSQDDSKIISCGMDGAVYEWNVTSYKREGESVLKSCSYTGVSVSPDSRTTFAVGSDRTLKEICDSQVGF</sequence>
<dbReference type="PANTHER" id="PTHR32215">
    <property type="entry name" value="CILIA- AND FLAGELLA-ASSOCIATED PROTEIN 57"/>
    <property type="match status" value="1"/>
</dbReference>
<comment type="caution">
    <text evidence="1">The sequence shown here is derived from an EMBL/GenBank/DDBJ whole genome shotgun (WGS) entry which is preliminary data.</text>
</comment>
<evidence type="ECO:0008006" key="3">
    <source>
        <dbReference type="Google" id="ProtNLM"/>
    </source>
</evidence>
<keyword evidence="2" id="KW-1185">Reference proteome</keyword>
<evidence type="ECO:0000313" key="2">
    <source>
        <dbReference type="Proteomes" id="UP000275408"/>
    </source>
</evidence>
<dbReference type="InterPro" id="IPR001680">
    <property type="entry name" value="WD40_rpt"/>
</dbReference>
<gene>
    <name evidence="1" type="ORF">pdam_00018534</name>
</gene>
<dbReference type="STRING" id="46731.A0A3M6U0V9"/>
<dbReference type="InterPro" id="IPR052993">
    <property type="entry name" value="CFA-57"/>
</dbReference>
<dbReference type="Proteomes" id="UP000275408">
    <property type="component" value="Unassembled WGS sequence"/>
</dbReference>
<dbReference type="EMBL" id="RCHS01002471">
    <property type="protein sequence ID" value="RMX47189.1"/>
    <property type="molecule type" value="Genomic_DNA"/>
</dbReference>
<dbReference type="OrthoDB" id="10251741at2759"/>
<accession>A0A3M6U0V9</accession>
<dbReference type="AlphaFoldDB" id="A0A3M6U0V9"/>
<dbReference type="InterPro" id="IPR015943">
    <property type="entry name" value="WD40/YVTN_repeat-like_dom_sf"/>
</dbReference>